<dbReference type="Gene3D" id="3.30.200.20">
    <property type="entry name" value="Phosphorylase Kinase, domain 1"/>
    <property type="match status" value="1"/>
</dbReference>
<sequence>MAASPASMIPPAAAPAFLASAGWGDGRIVPLAGDASFRRYFRVLGDGRSAVLMDAPPEHEDSRPFITVAEHLHSLGFAAPRILARDLDQGLILLEDFGDARMAEVIAADPTREAAIYTQAIDLLRALHAHDAGALSPYDLAALEREAGLFPEWYMPAVGLAETSGWREAWAAALAHVADDRSVTVLRDYHAENIMLIEDGSLGLLDFQDALAGNPAYDLASLLQDARRDVSPELERAMLARYGPIDPAAYAILAAQRNTKILGIFTRLWKRDGKPRYLSFQPRLWAYLERTLMHPALGEVKAWFDAHVPAEKRAAFWEGHRA</sequence>
<dbReference type="SUPFAM" id="SSF56112">
    <property type="entry name" value="Protein kinase-like (PK-like)"/>
    <property type="match status" value="1"/>
</dbReference>
<accession>A0ABX0TR19</accession>
<evidence type="ECO:0000313" key="3">
    <source>
        <dbReference type="Proteomes" id="UP000727456"/>
    </source>
</evidence>
<feature type="domain" description="Aminoglycoside phosphotransferase" evidence="1">
    <location>
        <begin position="28"/>
        <end position="251"/>
    </location>
</feature>
<organism evidence="2 3">
    <name type="scientific">Sphingomonas vulcanisoli</name>
    <dbReference type="NCBI Taxonomy" id="1658060"/>
    <lineage>
        <taxon>Bacteria</taxon>
        <taxon>Pseudomonadati</taxon>
        <taxon>Pseudomonadota</taxon>
        <taxon>Alphaproteobacteria</taxon>
        <taxon>Sphingomonadales</taxon>
        <taxon>Sphingomonadaceae</taxon>
        <taxon>Sphingomonas</taxon>
    </lineage>
</organism>
<keyword evidence="3" id="KW-1185">Reference proteome</keyword>
<evidence type="ECO:0000259" key="1">
    <source>
        <dbReference type="Pfam" id="PF01636"/>
    </source>
</evidence>
<dbReference type="EMBL" id="JAAOZC010000001">
    <property type="protein sequence ID" value="NIJ06600.1"/>
    <property type="molecule type" value="Genomic_DNA"/>
</dbReference>
<proteinExistence type="predicted"/>
<dbReference type="Proteomes" id="UP000727456">
    <property type="component" value="Unassembled WGS sequence"/>
</dbReference>
<dbReference type="InterPro" id="IPR011009">
    <property type="entry name" value="Kinase-like_dom_sf"/>
</dbReference>
<reference evidence="2 3" key="1">
    <citation type="submission" date="2020-03" db="EMBL/GenBank/DDBJ databases">
        <title>Genomic Encyclopedia of Type Strains, Phase III (KMG-III): the genomes of soil and plant-associated and newly described type strains.</title>
        <authorList>
            <person name="Whitman W."/>
        </authorList>
    </citation>
    <scope>NUCLEOTIDE SEQUENCE [LARGE SCALE GENOMIC DNA]</scope>
    <source>
        <strain evidence="2 3">CECT 8804</strain>
    </source>
</reference>
<gene>
    <name evidence="2" type="ORF">FHS31_000182</name>
</gene>
<dbReference type="Pfam" id="PF01636">
    <property type="entry name" value="APH"/>
    <property type="match status" value="1"/>
</dbReference>
<evidence type="ECO:0000313" key="2">
    <source>
        <dbReference type="EMBL" id="NIJ06600.1"/>
    </source>
</evidence>
<dbReference type="Gene3D" id="3.90.1200.10">
    <property type="match status" value="1"/>
</dbReference>
<name>A0ABX0TR19_9SPHN</name>
<comment type="caution">
    <text evidence="2">The sequence shown here is derived from an EMBL/GenBank/DDBJ whole genome shotgun (WGS) entry which is preliminary data.</text>
</comment>
<protein>
    <recommendedName>
        <fullName evidence="1">Aminoglycoside phosphotransferase domain-containing protein</fullName>
    </recommendedName>
</protein>
<dbReference type="InterPro" id="IPR002575">
    <property type="entry name" value="Aminoglycoside_PTrfase"/>
</dbReference>